<evidence type="ECO:0000259" key="2">
    <source>
        <dbReference type="Pfam" id="PF23005"/>
    </source>
</evidence>
<dbReference type="InterPro" id="IPR016024">
    <property type="entry name" value="ARM-type_fold"/>
</dbReference>
<evidence type="ECO:0000313" key="4">
    <source>
        <dbReference type="RefSeq" id="XP_031397818.1"/>
    </source>
</evidence>
<dbReference type="GeneID" id="116208482"/>
<organism evidence="3 4">
    <name type="scientific">Punica granatum</name>
    <name type="common">Pomegranate</name>
    <dbReference type="NCBI Taxonomy" id="22663"/>
    <lineage>
        <taxon>Eukaryota</taxon>
        <taxon>Viridiplantae</taxon>
        <taxon>Streptophyta</taxon>
        <taxon>Embryophyta</taxon>
        <taxon>Tracheophyta</taxon>
        <taxon>Spermatophyta</taxon>
        <taxon>Magnoliopsida</taxon>
        <taxon>eudicotyledons</taxon>
        <taxon>Gunneridae</taxon>
        <taxon>Pentapetalae</taxon>
        <taxon>rosids</taxon>
        <taxon>malvids</taxon>
        <taxon>Myrtales</taxon>
        <taxon>Lythraceae</taxon>
        <taxon>Punica</taxon>
    </lineage>
</organism>
<feature type="domain" description="DUF7032" evidence="2">
    <location>
        <begin position="23"/>
        <end position="129"/>
    </location>
</feature>
<protein>
    <submittedName>
        <fullName evidence="4">Protein CELLULOSE SYNTHASE INTERACTIVE 1</fullName>
    </submittedName>
</protein>
<dbReference type="InterPro" id="IPR054296">
    <property type="entry name" value="DUF7032"/>
</dbReference>
<dbReference type="InterPro" id="IPR011989">
    <property type="entry name" value="ARM-like"/>
</dbReference>
<dbReference type="Proteomes" id="UP000515151">
    <property type="component" value="Chromosome 5"/>
</dbReference>
<dbReference type="SUPFAM" id="SSF48371">
    <property type="entry name" value="ARM repeat"/>
    <property type="match status" value="1"/>
</dbReference>
<proteinExistence type="predicted"/>
<name>A0A6P8DZH5_PUNGR</name>
<dbReference type="Gene3D" id="1.25.10.10">
    <property type="entry name" value="Leucine-rich Repeat Variant"/>
    <property type="match status" value="1"/>
</dbReference>
<dbReference type="AlphaFoldDB" id="A0A6P8DZH5"/>
<keyword evidence="3" id="KW-1185">Reference proteome</keyword>
<sequence>MRREIIFLQDSRKPIEPKPTLTQSIESLSSLISLTHSIRVFAVKWQLIRNKLEELKSGLVSAEDLDENPAVSGLIRAVMATVAESFDLARSCVDLSYSGKLLMQSDLDIVLGKFDLHLKSLNEIYCSGMLTPGHALIVSKPGIGACKDDLRFYVKDLLTRMKIGDIDMKRQALVSLLAVVREEDKYVKIVVEIGEVLGVLVGFLDTPEPGIQELSAKVISVVAGFDLCKGTLVCSGVIAPLVRVLECGSAAGKEWAARCLNKLTQNADNAWSVSAHGGVTALLMICSGECSTAEMIGPSCGVLRNLVGVEEIKRFMVEEGVVSIFVKLVRSKDDMVQMNAMEFLQAIASGDEITRQMVIKEGGICALLKILDPLSAQSNKSREVALRAIENLFFSSASCINMLVNFGFLELLVHYLRKGEASVQEIALKVASRLCSTSAEAKKLLGVAGFMAEFVKFLDAKSFEVREMAAEALSSMVMVPKNRKRFVQEDQNIGFLLRLLDPEDGNPAYKKFLLSTLTAITSCNSGRRKIVNSGYLKNIEKLADAEVSDAKKLVRKLSTNRFKSMLSGMWHS</sequence>
<gene>
    <name evidence="4" type="primary">LOC116208482</name>
</gene>
<dbReference type="OrthoDB" id="7537227at2759"/>
<dbReference type="PANTHER" id="PTHR46043">
    <property type="entry name" value="ARM REPEAT SUPERFAMILY PROTEIN"/>
    <property type="match status" value="1"/>
</dbReference>
<evidence type="ECO:0000256" key="1">
    <source>
        <dbReference type="ARBA" id="ARBA00022737"/>
    </source>
</evidence>
<reference evidence="4" key="2">
    <citation type="submission" date="2025-08" db="UniProtKB">
        <authorList>
            <consortium name="RefSeq"/>
        </authorList>
    </citation>
    <scope>IDENTIFICATION</scope>
    <source>
        <tissue evidence="4">Leaf</tissue>
    </source>
</reference>
<dbReference type="Pfam" id="PF23005">
    <property type="entry name" value="DUF7032"/>
    <property type="match status" value="1"/>
</dbReference>
<keyword evidence="1" id="KW-0677">Repeat</keyword>
<reference evidence="3" key="1">
    <citation type="journal article" date="2020" name="Plant Biotechnol. J.">
        <title>The pomegranate (Punica granatum L.) draft genome dissects genetic divergence between soft- and hard-seeded cultivars.</title>
        <authorList>
            <person name="Luo X."/>
            <person name="Li H."/>
            <person name="Wu Z."/>
            <person name="Yao W."/>
            <person name="Zhao P."/>
            <person name="Cao D."/>
            <person name="Yu H."/>
            <person name="Li K."/>
            <person name="Poudel K."/>
            <person name="Zhao D."/>
            <person name="Zhang F."/>
            <person name="Xia X."/>
            <person name="Chen L."/>
            <person name="Wang Q."/>
            <person name="Jing D."/>
            <person name="Cao S."/>
        </authorList>
    </citation>
    <scope>NUCLEOTIDE SEQUENCE [LARGE SCALE GENOMIC DNA]</scope>
    <source>
        <strain evidence="3">cv. Tunisia</strain>
    </source>
</reference>
<dbReference type="InterPro" id="IPR000225">
    <property type="entry name" value="Armadillo"/>
</dbReference>
<dbReference type="PANTHER" id="PTHR46043:SF5">
    <property type="entry name" value="ARM REPEAT SUPERFAMILY PROTEIN"/>
    <property type="match status" value="1"/>
</dbReference>
<evidence type="ECO:0000313" key="3">
    <source>
        <dbReference type="Proteomes" id="UP000515151"/>
    </source>
</evidence>
<dbReference type="SMART" id="SM00185">
    <property type="entry name" value="ARM"/>
    <property type="match status" value="5"/>
</dbReference>
<dbReference type="RefSeq" id="XP_031397818.1">
    <property type="nucleotide sequence ID" value="XM_031541958.1"/>
</dbReference>
<accession>A0A6P8DZH5</accession>